<dbReference type="InterPro" id="IPR016169">
    <property type="entry name" value="FAD-bd_PCMH_sub2"/>
</dbReference>
<dbReference type="PANTHER" id="PTHR42973">
    <property type="entry name" value="BINDING OXIDOREDUCTASE, PUTATIVE (AFU_ORTHOLOGUE AFUA_1G17690)-RELATED"/>
    <property type="match status" value="1"/>
</dbReference>
<dbReference type="RefSeq" id="WP_179668471.1">
    <property type="nucleotide sequence ID" value="NZ_JACCFP010000001.1"/>
</dbReference>
<dbReference type="EMBL" id="JACCFP010000001">
    <property type="protein sequence ID" value="NYJ02056.1"/>
    <property type="molecule type" value="Genomic_DNA"/>
</dbReference>
<dbReference type="InterPro" id="IPR016167">
    <property type="entry name" value="FAD-bd_PCMH_sub1"/>
</dbReference>
<comment type="caution">
    <text evidence="7">The sequence shown here is derived from an EMBL/GenBank/DDBJ whole genome shotgun (WGS) entry which is preliminary data.</text>
</comment>
<proteinExistence type="inferred from homology"/>
<dbReference type="InterPro" id="IPR050416">
    <property type="entry name" value="FAD-linked_Oxidoreductase"/>
</dbReference>
<dbReference type="InterPro" id="IPR006093">
    <property type="entry name" value="Oxy_OxRdtase_FAD_BS"/>
</dbReference>
<dbReference type="PROSITE" id="PS51387">
    <property type="entry name" value="FAD_PCMH"/>
    <property type="match status" value="1"/>
</dbReference>
<accession>A0A853C4W8</accession>
<dbReference type="Proteomes" id="UP000530424">
    <property type="component" value="Unassembled WGS sequence"/>
</dbReference>
<evidence type="ECO:0000256" key="5">
    <source>
        <dbReference type="ARBA" id="ARBA00023002"/>
    </source>
</evidence>
<dbReference type="PANTHER" id="PTHR42973:SF39">
    <property type="entry name" value="FAD-BINDING PCMH-TYPE DOMAIN-CONTAINING PROTEIN"/>
    <property type="match status" value="1"/>
</dbReference>
<evidence type="ECO:0000313" key="8">
    <source>
        <dbReference type="Proteomes" id="UP000530424"/>
    </source>
</evidence>
<dbReference type="GO" id="GO:0016491">
    <property type="term" value="F:oxidoreductase activity"/>
    <property type="evidence" value="ECO:0007669"/>
    <property type="project" value="UniProtKB-KW"/>
</dbReference>
<evidence type="ECO:0000256" key="3">
    <source>
        <dbReference type="ARBA" id="ARBA00022630"/>
    </source>
</evidence>
<organism evidence="7 8">
    <name type="scientific">Nocardioides thalensis</name>
    <dbReference type="NCBI Taxonomy" id="1914755"/>
    <lineage>
        <taxon>Bacteria</taxon>
        <taxon>Bacillati</taxon>
        <taxon>Actinomycetota</taxon>
        <taxon>Actinomycetes</taxon>
        <taxon>Propionibacteriales</taxon>
        <taxon>Nocardioidaceae</taxon>
        <taxon>Nocardioides</taxon>
    </lineage>
</organism>
<dbReference type="InterPro" id="IPR016166">
    <property type="entry name" value="FAD-bd_PCMH"/>
</dbReference>
<evidence type="ECO:0000256" key="4">
    <source>
        <dbReference type="ARBA" id="ARBA00022827"/>
    </source>
</evidence>
<dbReference type="Gene3D" id="3.30.465.10">
    <property type="match status" value="1"/>
</dbReference>
<protein>
    <submittedName>
        <fullName evidence="7">FAD/FMN-containing dehydrogenase</fullName>
    </submittedName>
</protein>
<dbReference type="GO" id="GO:0071949">
    <property type="term" value="F:FAD binding"/>
    <property type="evidence" value="ECO:0007669"/>
    <property type="project" value="InterPro"/>
</dbReference>
<dbReference type="PROSITE" id="PS00862">
    <property type="entry name" value="OX2_COVAL_FAD"/>
    <property type="match status" value="1"/>
</dbReference>
<comment type="cofactor">
    <cofactor evidence="1">
        <name>FAD</name>
        <dbReference type="ChEBI" id="CHEBI:57692"/>
    </cofactor>
</comment>
<comment type="similarity">
    <text evidence="2">Belongs to the oxygen-dependent FAD-linked oxidoreductase family.</text>
</comment>
<dbReference type="SUPFAM" id="SSF56176">
    <property type="entry name" value="FAD-binding/transporter-associated domain-like"/>
    <property type="match status" value="1"/>
</dbReference>
<dbReference type="AlphaFoldDB" id="A0A853C4W8"/>
<dbReference type="Pfam" id="PF01565">
    <property type="entry name" value="FAD_binding_4"/>
    <property type="match status" value="1"/>
</dbReference>
<dbReference type="Gene3D" id="3.40.462.20">
    <property type="match status" value="1"/>
</dbReference>
<reference evidence="7 8" key="1">
    <citation type="submission" date="2020-07" db="EMBL/GenBank/DDBJ databases">
        <title>Sequencing the genomes of 1000 actinobacteria strains.</title>
        <authorList>
            <person name="Klenk H.-P."/>
        </authorList>
    </citation>
    <scope>NUCLEOTIDE SEQUENCE [LARGE SCALE GENOMIC DNA]</scope>
    <source>
        <strain evidence="7 8">DSM 103833</strain>
    </source>
</reference>
<keyword evidence="3" id="KW-0285">Flavoprotein</keyword>
<keyword evidence="4" id="KW-0274">FAD</keyword>
<evidence type="ECO:0000313" key="7">
    <source>
        <dbReference type="EMBL" id="NYJ02056.1"/>
    </source>
</evidence>
<dbReference type="InterPro" id="IPR036318">
    <property type="entry name" value="FAD-bd_PCMH-like_sf"/>
</dbReference>
<feature type="domain" description="FAD-binding PCMH-type" evidence="6">
    <location>
        <begin position="50"/>
        <end position="222"/>
    </location>
</feature>
<keyword evidence="8" id="KW-1185">Reference proteome</keyword>
<evidence type="ECO:0000256" key="2">
    <source>
        <dbReference type="ARBA" id="ARBA00005466"/>
    </source>
</evidence>
<evidence type="ECO:0000259" key="6">
    <source>
        <dbReference type="PROSITE" id="PS51387"/>
    </source>
</evidence>
<gene>
    <name evidence="7" type="ORF">HNR19_002754</name>
</gene>
<evidence type="ECO:0000256" key="1">
    <source>
        <dbReference type="ARBA" id="ARBA00001974"/>
    </source>
</evidence>
<sequence>MSIDNDLDLTTGTTDPLAAGHALRGLLGDRVVLPGDEQYDAARVAWNLAVDQRPAAVAVPRSAAEVATIVRMAAETGLRVAPQSTGHNAGPLAAQGLDDVVIVRMSEMTMAIADPTRGIVRVEGGTLWEPAVDAAAAHGKAVLHGSSPDVGIAGYSLGGGIGWYARKLGLATNSLTAVEIVVADGTLVRADASHNAELFWALRGGGGNFGVVTALEFRMYDIPTAYAGMMLWGPEHIEKVLREWAAWAPGAPDEITTAFRVLRMPPLPEIPEFLAGRTVAVIDGAVLGSDEDGAEILAGLRALRPELDTFGRVPAKSLVRLHMDPEGGMPGVSDSAMLEGLPDGAIDTFLQHAGPGVETPLAIAELRQLGGALGRAHEGGGVLSSLDAQFGAFQAGMAMTPEMGAAVHGAATALTGALAPYSTGAAYLNFAENPIDARRGYRPEAWRQLAGVRSAVDPHGLFVANHRVPRLFEDGQPTT</sequence>
<dbReference type="Gene3D" id="3.30.43.10">
    <property type="entry name" value="Uridine Diphospho-n-acetylenolpyruvylglucosamine Reductase, domain 2"/>
    <property type="match status" value="1"/>
</dbReference>
<dbReference type="InterPro" id="IPR006094">
    <property type="entry name" value="Oxid_FAD_bind_N"/>
</dbReference>
<name>A0A853C4W8_9ACTN</name>
<keyword evidence="5" id="KW-0560">Oxidoreductase</keyword>